<comment type="caution">
    <text evidence="5">The sequence shown here is derived from an EMBL/GenBank/DDBJ whole genome shotgun (WGS) entry which is preliminary data.</text>
</comment>
<evidence type="ECO:0000256" key="1">
    <source>
        <dbReference type="ARBA" id="ARBA00001968"/>
    </source>
</evidence>
<feature type="domain" description="DDE Tnp4" evidence="4">
    <location>
        <begin position="4"/>
        <end position="72"/>
    </location>
</feature>
<keyword evidence="6" id="KW-1185">Reference proteome</keyword>
<sequence>MGINGDKGYQGTGIRTPYKKPPGRELTDARKACNTALNGIRAAVERAIAHLKCWKVLKTGFRRSLEDFPAVLRSVTKLEVFRVYSLY</sequence>
<name>A0ABX9L8U4_9ACTN</name>
<keyword evidence="2" id="KW-0479">Metal-binding</keyword>
<dbReference type="RefSeq" id="WP_117410443.1">
    <property type="nucleotide sequence ID" value="NZ_QFZU02000275.1"/>
</dbReference>
<comment type="cofactor">
    <cofactor evidence="1">
        <name>a divalent metal cation</name>
        <dbReference type="ChEBI" id="CHEBI:60240"/>
    </cofactor>
</comment>
<proteinExistence type="predicted"/>
<feature type="region of interest" description="Disordered" evidence="3">
    <location>
        <begin position="1"/>
        <end position="25"/>
    </location>
</feature>
<organism evidence="5 6">
    <name type="scientific">Microbispora triticiradicis</name>
    <dbReference type="NCBI Taxonomy" id="2200763"/>
    <lineage>
        <taxon>Bacteria</taxon>
        <taxon>Bacillati</taxon>
        <taxon>Actinomycetota</taxon>
        <taxon>Actinomycetes</taxon>
        <taxon>Streptosporangiales</taxon>
        <taxon>Streptosporangiaceae</taxon>
        <taxon>Microbispora</taxon>
    </lineage>
</organism>
<evidence type="ECO:0000313" key="5">
    <source>
        <dbReference type="EMBL" id="RGA00381.1"/>
    </source>
</evidence>
<dbReference type="Pfam" id="PF13359">
    <property type="entry name" value="DDE_Tnp_4"/>
    <property type="match status" value="1"/>
</dbReference>
<dbReference type="EMBL" id="QFZU02000275">
    <property type="protein sequence ID" value="RGA00381.1"/>
    <property type="molecule type" value="Genomic_DNA"/>
</dbReference>
<gene>
    <name evidence="5" type="ORF">DI270_035155</name>
</gene>
<evidence type="ECO:0000313" key="6">
    <source>
        <dbReference type="Proteomes" id="UP000262538"/>
    </source>
</evidence>
<dbReference type="Proteomes" id="UP000262538">
    <property type="component" value="Unassembled WGS sequence"/>
</dbReference>
<protein>
    <recommendedName>
        <fullName evidence="4">DDE Tnp4 domain-containing protein</fullName>
    </recommendedName>
</protein>
<evidence type="ECO:0000259" key="4">
    <source>
        <dbReference type="Pfam" id="PF13359"/>
    </source>
</evidence>
<accession>A0ABX9L8U4</accession>
<reference evidence="5 6" key="1">
    <citation type="submission" date="2018-08" db="EMBL/GenBank/DDBJ databases">
        <title>Microbispora. triticiradicis sp. nov., a novel actinomycete isolated from the root of wheat (Triticum aestivum L.)).</title>
        <authorList>
            <person name="Han C."/>
        </authorList>
    </citation>
    <scope>NUCLEOTIDE SEQUENCE [LARGE SCALE GENOMIC DNA]</scope>
    <source>
        <strain evidence="5 6">NEAU-HRDPA2-9</strain>
    </source>
</reference>
<evidence type="ECO:0000256" key="3">
    <source>
        <dbReference type="SAM" id="MobiDB-lite"/>
    </source>
</evidence>
<evidence type="ECO:0000256" key="2">
    <source>
        <dbReference type="ARBA" id="ARBA00022723"/>
    </source>
</evidence>
<dbReference type="InterPro" id="IPR027806">
    <property type="entry name" value="HARBI1_dom"/>
</dbReference>